<dbReference type="PaxDb" id="39947-A0A0P0X742"/>
<name>A0A0P0X742_ORYSJ</name>
<dbReference type="AlphaFoldDB" id="A0A0P0X742"/>
<reference evidence="2 3" key="3">
    <citation type="journal article" date="2013" name="Rice">
        <title>Improvement of the Oryza sativa Nipponbare reference genome using next generation sequence and optical map data.</title>
        <authorList>
            <person name="Kawahara Y."/>
            <person name="de la Bastide M."/>
            <person name="Hamilton J.P."/>
            <person name="Kanamori H."/>
            <person name="McCombie W.R."/>
            <person name="Ouyang S."/>
            <person name="Schwartz D.C."/>
            <person name="Tanaka T."/>
            <person name="Wu J."/>
            <person name="Zhou S."/>
            <person name="Childs K.L."/>
            <person name="Davidson R.M."/>
            <person name="Lin H."/>
            <person name="Quesada-Ocampo L."/>
            <person name="Vaillancourt B."/>
            <person name="Sakai H."/>
            <person name="Lee S.S."/>
            <person name="Kim J."/>
            <person name="Numa H."/>
            <person name="Itoh T."/>
            <person name="Buell C.R."/>
            <person name="Matsumoto T."/>
        </authorList>
    </citation>
    <scope>NUCLEOTIDE SEQUENCE [LARGE SCALE GENOMIC DNA]</scope>
    <source>
        <strain evidence="3">cv. Nipponbare</strain>
    </source>
</reference>
<organism evidence="2 3">
    <name type="scientific">Oryza sativa subsp. japonica</name>
    <name type="common">Rice</name>
    <dbReference type="NCBI Taxonomy" id="39947"/>
    <lineage>
        <taxon>Eukaryota</taxon>
        <taxon>Viridiplantae</taxon>
        <taxon>Streptophyta</taxon>
        <taxon>Embryophyta</taxon>
        <taxon>Tracheophyta</taxon>
        <taxon>Spermatophyta</taxon>
        <taxon>Magnoliopsida</taxon>
        <taxon>Liliopsida</taxon>
        <taxon>Poales</taxon>
        <taxon>Poaceae</taxon>
        <taxon>BOP clade</taxon>
        <taxon>Oryzoideae</taxon>
        <taxon>Oryzeae</taxon>
        <taxon>Oryzinae</taxon>
        <taxon>Oryza</taxon>
        <taxon>Oryza sativa</taxon>
    </lineage>
</organism>
<evidence type="ECO:0000313" key="2">
    <source>
        <dbReference type="EMBL" id="BAT01988.1"/>
    </source>
</evidence>
<dbReference type="Proteomes" id="UP000059680">
    <property type="component" value="Chromosome 7"/>
</dbReference>
<reference evidence="2 3" key="2">
    <citation type="journal article" date="2013" name="Plant Cell Physiol.">
        <title>Rice Annotation Project Database (RAP-DB): an integrative and interactive database for rice genomics.</title>
        <authorList>
            <person name="Sakai H."/>
            <person name="Lee S.S."/>
            <person name="Tanaka T."/>
            <person name="Numa H."/>
            <person name="Kim J."/>
            <person name="Kawahara Y."/>
            <person name="Wakimoto H."/>
            <person name="Yang C.C."/>
            <person name="Iwamoto M."/>
            <person name="Abe T."/>
            <person name="Yamada Y."/>
            <person name="Muto A."/>
            <person name="Inokuchi H."/>
            <person name="Ikemura T."/>
            <person name="Matsumoto T."/>
            <person name="Sasaki T."/>
            <person name="Itoh T."/>
        </authorList>
    </citation>
    <scope>NUCLEOTIDE SEQUENCE [LARGE SCALE GENOMIC DNA]</scope>
    <source>
        <strain evidence="3">cv. Nipponbare</strain>
    </source>
</reference>
<protein>
    <submittedName>
        <fullName evidence="2">Os07g0543202 protein</fullName>
    </submittedName>
</protein>
<accession>A0A0P0X742</accession>
<proteinExistence type="predicted"/>
<feature type="region of interest" description="Disordered" evidence="1">
    <location>
        <begin position="28"/>
        <end position="50"/>
    </location>
</feature>
<reference evidence="3" key="1">
    <citation type="journal article" date="2005" name="Nature">
        <title>The map-based sequence of the rice genome.</title>
        <authorList>
            <consortium name="International rice genome sequencing project (IRGSP)"/>
            <person name="Matsumoto T."/>
            <person name="Wu J."/>
            <person name="Kanamori H."/>
            <person name="Katayose Y."/>
            <person name="Fujisawa M."/>
            <person name="Namiki N."/>
            <person name="Mizuno H."/>
            <person name="Yamamoto K."/>
            <person name="Antonio B.A."/>
            <person name="Baba T."/>
            <person name="Sakata K."/>
            <person name="Nagamura Y."/>
            <person name="Aoki H."/>
            <person name="Arikawa K."/>
            <person name="Arita K."/>
            <person name="Bito T."/>
            <person name="Chiden Y."/>
            <person name="Fujitsuka N."/>
            <person name="Fukunaka R."/>
            <person name="Hamada M."/>
            <person name="Harada C."/>
            <person name="Hayashi A."/>
            <person name="Hijishita S."/>
            <person name="Honda M."/>
            <person name="Hosokawa S."/>
            <person name="Ichikawa Y."/>
            <person name="Idonuma A."/>
            <person name="Iijima M."/>
            <person name="Ikeda M."/>
            <person name="Ikeno M."/>
            <person name="Ito K."/>
            <person name="Ito S."/>
            <person name="Ito T."/>
            <person name="Ito Y."/>
            <person name="Ito Y."/>
            <person name="Iwabuchi A."/>
            <person name="Kamiya K."/>
            <person name="Karasawa W."/>
            <person name="Kurita K."/>
            <person name="Katagiri S."/>
            <person name="Kikuta A."/>
            <person name="Kobayashi H."/>
            <person name="Kobayashi N."/>
            <person name="Machita K."/>
            <person name="Maehara T."/>
            <person name="Masukawa M."/>
            <person name="Mizubayashi T."/>
            <person name="Mukai Y."/>
            <person name="Nagasaki H."/>
            <person name="Nagata Y."/>
            <person name="Naito S."/>
            <person name="Nakashima M."/>
            <person name="Nakama Y."/>
            <person name="Nakamichi Y."/>
            <person name="Nakamura M."/>
            <person name="Meguro A."/>
            <person name="Negishi M."/>
            <person name="Ohta I."/>
            <person name="Ohta T."/>
            <person name="Okamoto M."/>
            <person name="Ono N."/>
            <person name="Saji S."/>
            <person name="Sakaguchi M."/>
            <person name="Sakai K."/>
            <person name="Shibata M."/>
            <person name="Shimokawa T."/>
            <person name="Song J."/>
            <person name="Takazaki Y."/>
            <person name="Terasawa K."/>
            <person name="Tsugane M."/>
            <person name="Tsuji K."/>
            <person name="Ueda S."/>
            <person name="Waki K."/>
            <person name="Yamagata H."/>
            <person name="Yamamoto M."/>
            <person name="Yamamoto S."/>
            <person name="Yamane H."/>
            <person name="Yoshiki S."/>
            <person name="Yoshihara R."/>
            <person name="Yukawa K."/>
            <person name="Zhong H."/>
            <person name="Yano M."/>
            <person name="Yuan Q."/>
            <person name="Ouyang S."/>
            <person name="Liu J."/>
            <person name="Jones K.M."/>
            <person name="Gansberger K."/>
            <person name="Moffat K."/>
            <person name="Hill J."/>
            <person name="Bera J."/>
            <person name="Fadrosh D."/>
            <person name="Jin S."/>
            <person name="Johri S."/>
            <person name="Kim M."/>
            <person name="Overton L."/>
            <person name="Reardon M."/>
            <person name="Tsitrin T."/>
            <person name="Vuong H."/>
            <person name="Weaver B."/>
            <person name="Ciecko A."/>
            <person name="Tallon L."/>
            <person name="Jackson J."/>
            <person name="Pai G."/>
            <person name="Aken S.V."/>
            <person name="Utterback T."/>
            <person name="Reidmuller S."/>
            <person name="Feldblyum T."/>
            <person name="Hsiao J."/>
            <person name="Zismann V."/>
            <person name="Iobst S."/>
            <person name="de Vazeille A.R."/>
            <person name="Buell C.R."/>
            <person name="Ying K."/>
            <person name="Li Y."/>
            <person name="Lu T."/>
            <person name="Huang Y."/>
            <person name="Zhao Q."/>
            <person name="Feng Q."/>
            <person name="Zhang L."/>
            <person name="Zhu J."/>
            <person name="Weng Q."/>
            <person name="Mu J."/>
            <person name="Lu Y."/>
            <person name="Fan D."/>
            <person name="Liu Y."/>
            <person name="Guan J."/>
            <person name="Zhang Y."/>
            <person name="Yu S."/>
            <person name="Liu X."/>
            <person name="Zhang Y."/>
            <person name="Hong G."/>
            <person name="Han B."/>
            <person name="Choisne N."/>
            <person name="Demange N."/>
            <person name="Orjeda G."/>
            <person name="Samain S."/>
            <person name="Cattolico L."/>
            <person name="Pelletier E."/>
            <person name="Couloux A."/>
            <person name="Segurens B."/>
            <person name="Wincker P."/>
            <person name="D'Hont A."/>
            <person name="Scarpelli C."/>
            <person name="Weissenbach J."/>
            <person name="Salanoubat M."/>
            <person name="Quetier F."/>
            <person name="Yu Y."/>
            <person name="Kim H.R."/>
            <person name="Rambo T."/>
            <person name="Currie J."/>
            <person name="Collura K."/>
            <person name="Luo M."/>
            <person name="Yang T."/>
            <person name="Ammiraju J.S.S."/>
            <person name="Engler F."/>
            <person name="Soderlund C."/>
            <person name="Wing R.A."/>
            <person name="Palmer L.E."/>
            <person name="de la Bastide M."/>
            <person name="Spiegel L."/>
            <person name="Nascimento L."/>
            <person name="Zutavern T."/>
            <person name="O'Shaughnessy A."/>
            <person name="Dike S."/>
            <person name="Dedhia N."/>
            <person name="Preston R."/>
            <person name="Balija V."/>
            <person name="McCombie W.R."/>
            <person name="Chow T."/>
            <person name="Chen H."/>
            <person name="Chung M."/>
            <person name="Chen C."/>
            <person name="Shaw J."/>
            <person name="Wu H."/>
            <person name="Hsiao K."/>
            <person name="Chao Y."/>
            <person name="Chu M."/>
            <person name="Cheng C."/>
            <person name="Hour A."/>
            <person name="Lee P."/>
            <person name="Lin S."/>
            <person name="Lin Y."/>
            <person name="Liou J."/>
            <person name="Liu S."/>
            <person name="Hsing Y."/>
            <person name="Raghuvanshi S."/>
            <person name="Mohanty A."/>
            <person name="Bharti A.K."/>
            <person name="Gaur A."/>
            <person name="Gupta V."/>
            <person name="Kumar D."/>
            <person name="Ravi V."/>
            <person name="Vij S."/>
            <person name="Kapur A."/>
            <person name="Khurana P."/>
            <person name="Khurana P."/>
            <person name="Khurana J.P."/>
            <person name="Tyagi A.K."/>
            <person name="Gaikwad K."/>
            <person name="Singh A."/>
            <person name="Dalal V."/>
            <person name="Srivastava S."/>
            <person name="Dixit A."/>
            <person name="Pal A.K."/>
            <person name="Ghazi I.A."/>
            <person name="Yadav M."/>
            <person name="Pandit A."/>
            <person name="Bhargava A."/>
            <person name="Sureshbabu K."/>
            <person name="Batra K."/>
            <person name="Sharma T.R."/>
            <person name="Mohapatra T."/>
            <person name="Singh N.K."/>
            <person name="Messing J."/>
            <person name="Nelson A.B."/>
            <person name="Fuks G."/>
            <person name="Kavchok S."/>
            <person name="Keizer G."/>
            <person name="Linton E."/>
            <person name="Llaca V."/>
            <person name="Song R."/>
            <person name="Tanyolac B."/>
            <person name="Young S."/>
            <person name="Ho-Il K."/>
            <person name="Hahn J.H."/>
            <person name="Sangsakoo G."/>
            <person name="Vanavichit A."/>
            <person name="de Mattos Luiz.A.T."/>
            <person name="Zimmer P.D."/>
            <person name="Malone G."/>
            <person name="Dellagostin O."/>
            <person name="de Oliveira A.C."/>
            <person name="Bevan M."/>
            <person name="Bancroft I."/>
            <person name="Minx P."/>
            <person name="Cordum H."/>
            <person name="Wilson R."/>
            <person name="Cheng Z."/>
            <person name="Jin W."/>
            <person name="Jiang J."/>
            <person name="Leong S.A."/>
            <person name="Iwama H."/>
            <person name="Gojobori T."/>
            <person name="Itoh T."/>
            <person name="Niimura Y."/>
            <person name="Fujii Y."/>
            <person name="Habara T."/>
            <person name="Sakai H."/>
            <person name="Sato Y."/>
            <person name="Wilson G."/>
            <person name="Kumar K."/>
            <person name="McCouch S."/>
            <person name="Juretic N."/>
            <person name="Hoen D."/>
            <person name="Wright S."/>
            <person name="Bruskiewich R."/>
            <person name="Bureau T."/>
            <person name="Miyao A."/>
            <person name="Hirochika H."/>
            <person name="Nishikawa T."/>
            <person name="Kadowaki K."/>
            <person name="Sugiura M."/>
            <person name="Burr B."/>
            <person name="Sasaki T."/>
        </authorList>
    </citation>
    <scope>NUCLEOTIDE SEQUENCE [LARGE SCALE GENOMIC DNA]</scope>
    <source>
        <strain evidence="3">cv. Nipponbare</strain>
    </source>
</reference>
<evidence type="ECO:0000313" key="3">
    <source>
        <dbReference type="Proteomes" id="UP000059680"/>
    </source>
</evidence>
<sequence length="71" mass="8157">MENGPPLHNAFSSRCHWAWPRPHRKEAVATPSAWWPSQQIQRRGGRGSRIQQSSIYHMMAAVMHGKESRPP</sequence>
<dbReference type="InParanoid" id="A0A0P0X742"/>
<keyword evidence="3" id="KW-1185">Reference proteome</keyword>
<feature type="compositionally biased region" description="Low complexity" evidence="1">
    <location>
        <begin position="37"/>
        <end position="50"/>
    </location>
</feature>
<dbReference type="EMBL" id="AP014963">
    <property type="protein sequence ID" value="BAT01988.1"/>
    <property type="molecule type" value="Genomic_DNA"/>
</dbReference>
<gene>
    <name evidence="2" type="ordered locus">Os07g0543202</name>
    <name evidence="2" type="ORF">OSNPB_070543202</name>
</gene>
<evidence type="ECO:0000256" key="1">
    <source>
        <dbReference type="SAM" id="MobiDB-lite"/>
    </source>
</evidence>